<protein>
    <recommendedName>
        <fullName evidence="3">DUF1127 domain-containing protein</fullName>
    </recommendedName>
</protein>
<proteinExistence type="predicted"/>
<evidence type="ECO:0000313" key="2">
    <source>
        <dbReference type="Proteomes" id="UP000244880"/>
    </source>
</evidence>
<organism evidence="1 2">
    <name type="scientific">Ascidiaceihabitans donghaensis</name>
    <dbReference type="NCBI Taxonomy" id="1510460"/>
    <lineage>
        <taxon>Bacteria</taxon>
        <taxon>Pseudomonadati</taxon>
        <taxon>Pseudomonadota</taxon>
        <taxon>Alphaproteobacteria</taxon>
        <taxon>Rhodobacterales</taxon>
        <taxon>Paracoccaceae</taxon>
        <taxon>Ascidiaceihabitans</taxon>
    </lineage>
</organism>
<dbReference type="EMBL" id="OMOR01000001">
    <property type="protein sequence ID" value="SPH19981.1"/>
    <property type="molecule type" value="Genomic_DNA"/>
</dbReference>
<gene>
    <name evidence="1" type="ORF">ASD8599_00721</name>
</gene>
<evidence type="ECO:0008006" key="3">
    <source>
        <dbReference type="Google" id="ProtNLM"/>
    </source>
</evidence>
<reference evidence="1 2" key="1">
    <citation type="submission" date="2018-03" db="EMBL/GenBank/DDBJ databases">
        <authorList>
            <person name="Keele B.F."/>
        </authorList>
    </citation>
    <scope>NUCLEOTIDE SEQUENCE [LARGE SCALE GENOMIC DNA]</scope>
    <source>
        <strain evidence="1 2">CECT 8599</strain>
    </source>
</reference>
<keyword evidence="2" id="KW-1185">Reference proteome</keyword>
<dbReference type="Proteomes" id="UP000244880">
    <property type="component" value="Unassembled WGS sequence"/>
</dbReference>
<evidence type="ECO:0000313" key="1">
    <source>
        <dbReference type="EMBL" id="SPH19981.1"/>
    </source>
</evidence>
<name>A0A2R8BAA0_9RHOB</name>
<sequence>MPQFVQTAPSRGRSLFVTIKRLWTATKPAGPCALRHISDAQARDIGLTSAQIEALRFEYPSRKTRHPGL</sequence>
<accession>A0A2R8BAA0</accession>
<dbReference type="AlphaFoldDB" id="A0A2R8BAA0"/>